<evidence type="ECO:0000313" key="2">
    <source>
        <dbReference type="Proteomes" id="UP000249130"/>
    </source>
</evidence>
<reference evidence="1 2" key="1">
    <citation type="submission" date="2017-07" db="EMBL/GenBank/DDBJ databases">
        <title>Draft Genome Sequences of Select Purple Nonsulfur Bacteria.</title>
        <authorList>
            <person name="Lasarre B."/>
            <person name="Mckinlay J.B."/>
        </authorList>
    </citation>
    <scope>NUCLEOTIDE SEQUENCE [LARGE SCALE GENOMIC DNA]</scope>
    <source>
        <strain evidence="1 2">DSM 5909</strain>
    </source>
</reference>
<sequence length="78" mass="8715">MPHKDIQEHMEVVGADDLHVGTVDSVEGEHIKLTRTDPEAGGIHHRIPLVWVEEVVDSKVHLSLDSEDAMEQWEPADA</sequence>
<dbReference type="AlphaFoldDB" id="A0A327KK06"/>
<proteinExistence type="predicted"/>
<comment type="caution">
    <text evidence="1">The sequence shown here is derived from an EMBL/GenBank/DDBJ whole genome shotgun (WGS) entry which is preliminary data.</text>
</comment>
<dbReference type="EMBL" id="NPEX01000315">
    <property type="protein sequence ID" value="RAI39049.1"/>
    <property type="molecule type" value="Genomic_DNA"/>
</dbReference>
<name>A0A327KK06_9BRAD</name>
<dbReference type="InterPro" id="IPR018684">
    <property type="entry name" value="DUF2171"/>
</dbReference>
<evidence type="ECO:0008006" key="3">
    <source>
        <dbReference type="Google" id="ProtNLM"/>
    </source>
</evidence>
<dbReference type="OrthoDB" id="9803697at2"/>
<organism evidence="1 2">
    <name type="scientific">Rhodoplanes roseus</name>
    <dbReference type="NCBI Taxonomy" id="29409"/>
    <lineage>
        <taxon>Bacteria</taxon>
        <taxon>Pseudomonadati</taxon>
        <taxon>Pseudomonadota</taxon>
        <taxon>Alphaproteobacteria</taxon>
        <taxon>Hyphomicrobiales</taxon>
        <taxon>Nitrobacteraceae</taxon>
        <taxon>Rhodoplanes</taxon>
    </lineage>
</organism>
<protein>
    <recommendedName>
        <fullName evidence="3">DUF2171 domain-containing protein</fullName>
    </recommendedName>
</protein>
<gene>
    <name evidence="1" type="ORF">CH341_26690</name>
</gene>
<accession>A0A327KK06</accession>
<dbReference type="RefSeq" id="WP_111422030.1">
    <property type="nucleotide sequence ID" value="NZ_NPEX01000315.1"/>
</dbReference>
<keyword evidence="2" id="KW-1185">Reference proteome</keyword>
<evidence type="ECO:0000313" key="1">
    <source>
        <dbReference type="EMBL" id="RAI39049.1"/>
    </source>
</evidence>
<dbReference type="Proteomes" id="UP000249130">
    <property type="component" value="Unassembled WGS sequence"/>
</dbReference>
<dbReference type="Pfam" id="PF09939">
    <property type="entry name" value="DUF2171"/>
    <property type="match status" value="1"/>
</dbReference>